<gene>
    <name evidence="15" type="ORF">HNR73_000648</name>
</gene>
<evidence type="ECO:0000256" key="3">
    <source>
        <dbReference type="ARBA" id="ARBA00008061"/>
    </source>
</evidence>
<dbReference type="Pfam" id="PF02806">
    <property type="entry name" value="Alpha-amylase_C"/>
    <property type="match status" value="1"/>
</dbReference>
<organism evidence="15 16">
    <name type="scientific">Phytomonospora endophytica</name>
    <dbReference type="NCBI Taxonomy" id="714109"/>
    <lineage>
        <taxon>Bacteria</taxon>
        <taxon>Bacillati</taxon>
        <taxon>Actinomycetota</taxon>
        <taxon>Actinomycetes</taxon>
        <taxon>Micromonosporales</taxon>
        <taxon>Micromonosporaceae</taxon>
        <taxon>Phytomonospora</taxon>
    </lineage>
</organism>
<dbReference type="GO" id="GO:0046872">
    <property type="term" value="F:metal ion binding"/>
    <property type="evidence" value="ECO:0007669"/>
    <property type="project" value="UniProtKB-KW"/>
</dbReference>
<dbReference type="CDD" id="cd11317">
    <property type="entry name" value="AmyAc_bac_euk_AmyA"/>
    <property type="match status" value="1"/>
</dbReference>
<evidence type="ECO:0000256" key="13">
    <source>
        <dbReference type="SAM" id="SignalP"/>
    </source>
</evidence>
<dbReference type="GO" id="GO:2001070">
    <property type="term" value="F:starch binding"/>
    <property type="evidence" value="ECO:0007669"/>
    <property type="project" value="InterPro"/>
</dbReference>
<dbReference type="FunFam" id="2.60.40.10:FF:000552">
    <property type="entry name" value="Related to glucoamylase"/>
    <property type="match status" value="1"/>
</dbReference>
<dbReference type="Gene3D" id="2.60.40.10">
    <property type="entry name" value="Immunoglobulins"/>
    <property type="match status" value="1"/>
</dbReference>
<comment type="catalytic activity">
    <reaction evidence="1 12">
        <text>Endohydrolysis of (1-&gt;4)-alpha-D-glucosidic linkages in polysaccharides containing three or more (1-&gt;4)-alpha-linked D-glucose units.</text>
        <dbReference type="EC" id="3.2.1.1"/>
    </reaction>
</comment>
<comment type="cofactor">
    <cofactor evidence="2">
        <name>Ca(2+)</name>
        <dbReference type="ChEBI" id="CHEBI:29108"/>
    </cofactor>
</comment>
<feature type="domain" description="CBM20" evidence="14">
    <location>
        <begin position="512"/>
        <end position="616"/>
    </location>
</feature>
<dbReference type="InterPro" id="IPR013784">
    <property type="entry name" value="Carb-bd-like_fold"/>
</dbReference>
<keyword evidence="6" id="KW-0479">Metal-binding</keyword>
<evidence type="ECO:0000256" key="12">
    <source>
        <dbReference type="RuleBase" id="RU361134"/>
    </source>
</evidence>
<evidence type="ECO:0000256" key="8">
    <source>
        <dbReference type="ARBA" id="ARBA00022837"/>
    </source>
</evidence>
<evidence type="ECO:0000256" key="2">
    <source>
        <dbReference type="ARBA" id="ARBA00001913"/>
    </source>
</evidence>
<dbReference type="InterPro" id="IPR006047">
    <property type="entry name" value="GH13_cat_dom"/>
</dbReference>
<accession>A0A841F980</accession>
<proteinExistence type="inferred from homology"/>
<evidence type="ECO:0000256" key="6">
    <source>
        <dbReference type="ARBA" id="ARBA00022723"/>
    </source>
</evidence>
<keyword evidence="16" id="KW-1185">Reference proteome</keyword>
<name>A0A841F980_9ACTN</name>
<comment type="caution">
    <text evidence="15">The sequence shown here is derived from an EMBL/GenBank/DDBJ whole genome shotgun (WGS) entry which is preliminary data.</text>
</comment>
<dbReference type="InterPro" id="IPR017853">
    <property type="entry name" value="GH"/>
</dbReference>
<keyword evidence="10 12" id="KW-0326">Glycosidase</keyword>
<reference evidence="15 16" key="1">
    <citation type="submission" date="2020-08" db="EMBL/GenBank/DDBJ databases">
        <title>Genomic Encyclopedia of Type Strains, Phase IV (KMG-IV): sequencing the most valuable type-strain genomes for metagenomic binning, comparative biology and taxonomic classification.</title>
        <authorList>
            <person name="Goeker M."/>
        </authorList>
    </citation>
    <scope>NUCLEOTIDE SEQUENCE [LARGE SCALE GENOMIC DNA]</scope>
    <source>
        <strain evidence="15 16">YIM 65646</strain>
    </source>
</reference>
<dbReference type="InterPro" id="IPR013783">
    <property type="entry name" value="Ig-like_fold"/>
</dbReference>
<dbReference type="PRINTS" id="PR00110">
    <property type="entry name" value="ALPHAAMYLASE"/>
</dbReference>
<dbReference type="SMART" id="SM01065">
    <property type="entry name" value="CBM_2"/>
    <property type="match status" value="1"/>
</dbReference>
<dbReference type="InterPro" id="IPR013780">
    <property type="entry name" value="Glyco_hydro_b"/>
</dbReference>
<dbReference type="SUPFAM" id="SSF51445">
    <property type="entry name" value="(Trans)glycosidases"/>
    <property type="match status" value="1"/>
</dbReference>
<dbReference type="InterPro" id="IPR006046">
    <property type="entry name" value="Alpha_amylase"/>
</dbReference>
<comment type="similarity">
    <text evidence="3 11">Belongs to the glycosyl hydrolase 13 family.</text>
</comment>
<dbReference type="InterPro" id="IPR006048">
    <property type="entry name" value="A-amylase/branching_C"/>
</dbReference>
<keyword evidence="13" id="KW-0732">Signal</keyword>
<dbReference type="GO" id="GO:0004556">
    <property type="term" value="F:alpha-amylase activity"/>
    <property type="evidence" value="ECO:0007669"/>
    <property type="project" value="UniProtKB-UniRule"/>
</dbReference>
<dbReference type="EMBL" id="JACHGT010000001">
    <property type="protein sequence ID" value="MBB6032806.1"/>
    <property type="molecule type" value="Genomic_DNA"/>
</dbReference>
<protein>
    <recommendedName>
        <fullName evidence="5 12">Alpha-amylase</fullName>
        <ecNumber evidence="4 12">3.2.1.1</ecNumber>
    </recommendedName>
</protein>
<dbReference type="InterPro" id="IPR031319">
    <property type="entry name" value="A-amylase_C"/>
</dbReference>
<dbReference type="SMART" id="SM00642">
    <property type="entry name" value="Aamy"/>
    <property type="match status" value="1"/>
</dbReference>
<sequence>MRTRQLPTPRPRSLYAFAAAAVLAAAALIPGDGTAAEPVAATDVAVTAAPGNGDAVLHLFAWPWKSVAQECTTVLGPAGFPAVEVSAPQEHVVLPGRSYPWWQDYQPVSYKLETRRGGAADFAAMVAACDAAGVEVYVDAVVNHMAGGASTGTGSGGSAYTHYGYPAVPYGNDDFHHCGRNGNDDIANWTDRWEVQNCELLDLSDLKTESENVRAKLAGYLQHLVDLGVDGFRVDAAKHMPVADFQAIFGRLSGSPKIFLEVIEGGSGEISPTEYTGLGRVTEFRYGDQVGARFKDGNLAALSGIQSHLLLASEAAETFIDNHDTQRSGRAQLTYKNGARYIMAEAFALAHGYGSPQLLSGYAFTDPEAGPPSTSNGTTTPAVNASGACATGWECSHRQRAVLNLGAFREAAAGQATTHWWSNGSNQIAFGRGNRAFAAFNAGGALTRTFATGLADGVYCDVANGDRKADGTCTGPSYRVSGGSFTGTVPADGVLALHVNAMVGGDPGPGPGTCASGVAVTFTTTATTFYGQNVYVTGSVPQLANWSPQNAVPLTTTASTYPQWTSAAVTLPVGTGFQYKYVKRHNADVVWESDPNRTFTVAASTGCAVTIRDTWR</sequence>
<keyword evidence="7 12" id="KW-0378">Hydrolase</keyword>
<evidence type="ECO:0000256" key="5">
    <source>
        <dbReference type="ARBA" id="ARBA00017303"/>
    </source>
</evidence>
<dbReference type="Pfam" id="PF00128">
    <property type="entry name" value="Alpha-amylase"/>
    <property type="match status" value="1"/>
</dbReference>
<dbReference type="Proteomes" id="UP000548476">
    <property type="component" value="Unassembled WGS sequence"/>
</dbReference>
<keyword evidence="9 12" id="KW-0119">Carbohydrate metabolism</keyword>
<evidence type="ECO:0000256" key="4">
    <source>
        <dbReference type="ARBA" id="ARBA00012595"/>
    </source>
</evidence>
<dbReference type="PROSITE" id="PS51166">
    <property type="entry name" value="CBM20"/>
    <property type="match status" value="1"/>
</dbReference>
<dbReference type="AlphaFoldDB" id="A0A841F980"/>
<dbReference type="GO" id="GO:0005975">
    <property type="term" value="P:carbohydrate metabolic process"/>
    <property type="evidence" value="ECO:0007669"/>
    <property type="project" value="InterPro"/>
</dbReference>
<dbReference type="Pfam" id="PF00686">
    <property type="entry name" value="CBM_20"/>
    <property type="match status" value="1"/>
</dbReference>
<evidence type="ECO:0000313" key="15">
    <source>
        <dbReference type="EMBL" id="MBB6032806.1"/>
    </source>
</evidence>
<dbReference type="RefSeq" id="WP_184785665.1">
    <property type="nucleotide sequence ID" value="NZ_BONT01000034.1"/>
</dbReference>
<evidence type="ECO:0000256" key="1">
    <source>
        <dbReference type="ARBA" id="ARBA00000548"/>
    </source>
</evidence>
<evidence type="ECO:0000259" key="14">
    <source>
        <dbReference type="PROSITE" id="PS51166"/>
    </source>
</evidence>
<evidence type="ECO:0000256" key="9">
    <source>
        <dbReference type="ARBA" id="ARBA00023277"/>
    </source>
</evidence>
<evidence type="ECO:0000256" key="7">
    <source>
        <dbReference type="ARBA" id="ARBA00022801"/>
    </source>
</evidence>
<feature type="chain" id="PRO_5032490897" description="Alpha-amylase" evidence="13">
    <location>
        <begin position="36"/>
        <end position="616"/>
    </location>
</feature>
<dbReference type="Gene3D" id="3.20.20.80">
    <property type="entry name" value="Glycosidases"/>
    <property type="match status" value="1"/>
</dbReference>
<dbReference type="SMART" id="SM00632">
    <property type="entry name" value="Aamy_C"/>
    <property type="match status" value="1"/>
</dbReference>
<dbReference type="SUPFAM" id="SSF49452">
    <property type="entry name" value="Starch-binding domain-like"/>
    <property type="match status" value="1"/>
</dbReference>
<evidence type="ECO:0000256" key="11">
    <source>
        <dbReference type="RuleBase" id="RU003615"/>
    </source>
</evidence>
<dbReference type="EC" id="3.2.1.1" evidence="4 12"/>
<dbReference type="Gene3D" id="2.60.40.1180">
    <property type="entry name" value="Golgi alpha-mannosidase II"/>
    <property type="match status" value="1"/>
</dbReference>
<evidence type="ECO:0000256" key="10">
    <source>
        <dbReference type="ARBA" id="ARBA00023295"/>
    </source>
</evidence>
<dbReference type="SUPFAM" id="SSF51011">
    <property type="entry name" value="Glycosyl hydrolase domain"/>
    <property type="match status" value="1"/>
</dbReference>
<feature type="signal peptide" evidence="13">
    <location>
        <begin position="1"/>
        <end position="35"/>
    </location>
</feature>
<dbReference type="PANTHER" id="PTHR43447">
    <property type="entry name" value="ALPHA-AMYLASE"/>
    <property type="match status" value="1"/>
</dbReference>
<dbReference type="InterPro" id="IPR002044">
    <property type="entry name" value="CBM20"/>
</dbReference>
<keyword evidence="8" id="KW-0106">Calcium</keyword>
<evidence type="ECO:0000313" key="16">
    <source>
        <dbReference type="Proteomes" id="UP000548476"/>
    </source>
</evidence>